<gene>
    <name evidence="1" type="ORF">FHS27_003157</name>
</gene>
<evidence type="ECO:0000313" key="1">
    <source>
        <dbReference type="EMBL" id="MBB3207336.1"/>
    </source>
</evidence>
<protein>
    <submittedName>
        <fullName evidence="1">Uncharacterized protein</fullName>
    </submittedName>
</protein>
<dbReference type="EMBL" id="JACHXU010000010">
    <property type="protein sequence ID" value="MBB3207336.1"/>
    <property type="molecule type" value="Genomic_DNA"/>
</dbReference>
<comment type="caution">
    <text evidence="1">The sequence shown here is derived from an EMBL/GenBank/DDBJ whole genome shotgun (WGS) entry which is preliminary data.</text>
</comment>
<dbReference type="AlphaFoldDB" id="A0A7W5H6X1"/>
<evidence type="ECO:0000313" key="2">
    <source>
        <dbReference type="Proteomes" id="UP000536179"/>
    </source>
</evidence>
<sequence length="289" mass="32709">MNWRSAENYKLIEELEWPDLWDDYERAVSVCIGAHDEPMKRFGIKDADGGRLLQQLRLLDPSGECLSRIKRSQDSLHRAEGKLRSKMELLPDDWRSDKTFHRMLCVLNIRDCSIYKEICSAFDKMHVDNRSLVDLIALSRTRMGFPVALSLVVRVGTKEARGTLLKIAKNVQGNEAKTALLNDAAVAVSVKIQDRHVIPVLVNRLTTVYARSQENRDEQAAAIIADILSVIENTREELAPKLLQQLSALGCSENKSNPQLGIEQSIINRDLSPIREAAQQELQRRRVAS</sequence>
<organism evidence="1 2">
    <name type="scientific">Aporhodopirellula rubra</name>
    <dbReference type="NCBI Taxonomy" id="980271"/>
    <lineage>
        <taxon>Bacteria</taxon>
        <taxon>Pseudomonadati</taxon>
        <taxon>Planctomycetota</taxon>
        <taxon>Planctomycetia</taxon>
        <taxon>Pirellulales</taxon>
        <taxon>Pirellulaceae</taxon>
        <taxon>Aporhodopirellula</taxon>
    </lineage>
</organism>
<name>A0A7W5H6X1_9BACT</name>
<accession>A0A7W5H6X1</accession>
<dbReference type="RefSeq" id="WP_184305697.1">
    <property type="nucleotide sequence ID" value="NZ_JACHXU010000010.1"/>
</dbReference>
<proteinExistence type="predicted"/>
<dbReference type="Proteomes" id="UP000536179">
    <property type="component" value="Unassembled WGS sequence"/>
</dbReference>
<reference evidence="1 2" key="1">
    <citation type="submission" date="2020-08" db="EMBL/GenBank/DDBJ databases">
        <title>Genomic Encyclopedia of Type Strains, Phase III (KMG-III): the genomes of soil and plant-associated and newly described type strains.</title>
        <authorList>
            <person name="Whitman W."/>
        </authorList>
    </citation>
    <scope>NUCLEOTIDE SEQUENCE [LARGE SCALE GENOMIC DNA]</scope>
    <source>
        <strain evidence="1 2">CECT 8075</strain>
    </source>
</reference>
<keyword evidence="2" id="KW-1185">Reference proteome</keyword>